<dbReference type="EMBL" id="LBOI01000016">
    <property type="protein sequence ID" value="KKP31083.1"/>
    <property type="molecule type" value="Genomic_DNA"/>
</dbReference>
<evidence type="ECO:0000259" key="1">
    <source>
        <dbReference type="Pfam" id="PF01909"/>
    </source>
</evidence>
<name>A0A0F9YI98_9BACT</name>
<dbReference type="GO" id="GO:0016779">
    <property type="term" value="F:nucleotidyltransferase activity"/>
    <property type="evidence" value="ECO:0007669"/>
    <property type="project" value="InterPro"/>
</dbReference>
<proteinExistence type="predicted"/>
<dbReference type="InterPro" id="IPR002934">
    <property type="entry name" value="Polymerase_NTP_transf_dom"/>
</dbReference>
<dbReference type="SUPFAM" id="SSF81301">
    <property type="entry name" value="Nucleotidyltransferase"/>
    <property type="match status" value="1"/>
</dbReference>
<dbReference type="CDD" id="cd05403">
    <property type="entry name" value="NT_KNTase_like"/>
    <property type="match status" value="1"/>
</dbReference>
<dbReference type="Pfam" id="PF01909">
    <property type="entry name" value="NTP_transf_2"/>
    <property type="match status" value="1"/>
</dbReference>
<feature type="domain" description="Polymerase nucleotidyl transferase" evidence="1">
    <location>
        <begin position="12"/>
        <end position="55"/>
    </location>
</feature>
<keyword evidence="2" id="KW-0808">Transferase</keyword>
<gene>
    <name evidence="2" type="ORF">UR21_C0016G0001</name>
</gene>
<dbReference type="Gene3D" id="3.30.460.10">
    <property type="entry name" value="Beta Polymerase, domain 2"/>
    <property type="match status" value="1"/>
</dbReference>
<dbReference type="PANTHER" id="PTHR43449:SF1">
    <property type="entry name" value="POLYMERASE BETA NUCLEOTIDYLTRANSFERASE DOMAIN-CONTAINING PROTEIN"/>
    <property type="match status" value="1"/>
</dbReference>
<evidence type="ECO:0000313" key="2">
    <source>
        <dbReference type="EMBL" id="KKP31083.1"/>
    </source>
</evidence>
<protein>
    <submittedName>
        <fullName evidence="2">Nucleotidyltransferase domain protein</fullName>
    </submittedName>
</protein>
<dbReference type="InterPro" id="IPR043519">
    <property type="entry name" value="NT_sf"/>
</dbReference>
<dbReference type="Proteomes" id="UP000034803">
    <property type="component" value="Unassembled WGS sequence"/>
</dbReference>
<sequence>MAYTKDEVLKVIKKFRKEIEGLVHTDGVYLFGSYATGHAKDYSDIDIAIVSADINDENYFDMKSKIFKK</sequence>
<dbReference type="PANTHER" id="PTHR43449">
    <property type="entry name" value="NUCLEOTIDYLTRANSFERASE"/>
    <property type="match status" value="1"/>
</dbReference>
<accession>A0A0F9YI98</accession>
<dbReference type="AlphaFoldDB" id="A0A0F9YI98"/>
<organism evidence="2 3">
    <name type="scientific">Candidatus Woesebacteria bacterium GW2011_GWC2_31_9</name>
    <dbReference type="NCBI Taxonomy" id="1618586"/>
    <lineage>
        <taxon>Bacteria</taxon>
        <taxon>Candidatus Woeseibacteriota</taxon>
    </lineage>
</organism>
<reference evidence="2 3" key="1">
    <citation type="journal article" date="2015" name="Nature">
        <title>rRNA introns, odd ribosomes, and small enigmatic genomes across a large radiation of phyla.</title>
        <authorList>
            <person name="Brown C.T."/>
            <person name="Hug L.A."/>
            <person name="Thomas B.C."/>
            <person name="Sharon I."/>
            <person name="Castelle C.J."/>
            <person name="Singh A."/>
            <person name="Wilkins M.J."/>
            <person name="Williams K.H."/>
            <person name="Banfield J.F."/>
        </authorList>
    </citation>
    <scope>NUCLEOTIDE SEQUENCE [LARGE SCALE GENOMIC DNA]</scope>
</reference>
<comment type="caution">
    <text evidence="2">The sequence shown here is derived from an EMBL/GenBank/DDBJ whole genome shotgun (WGS) entry which is preliminary data.</text>
</comment>
<feature type="non-terminal residue" evidence="2">
    <location>
        <position position="69"/>
    </location>
</feature>
<evidence type="ECO:0000313" key="3">
    <source>
        <dbReference type="Proteomes" id="UP000034803"/>
    </source>
</evidence>